<organism evidence="1 2">
    <name type="scientific">Nitrobacter winogradskyi</name>
    <name type="common">Nitrobacter agilis</name>
    <dbReference type="NCBI Taxonomy" id="913"/>
    <lineage>
        <taxon>Bacteria</taxon>
        <taxon>Pseudomonadati</taxon>
        <taxon>Pseudomonadota</taxon>
        <taxon>Alphaproteobacteria</taxon>
        <taxon>Hyphomicrobiales</taxon>
        <taxon>Nitrobacteraceae</taxon>
        <taxon>Nitrobacter</taxon>
    </lineage>
</organism>
<accession>A0ACC6AP13</accession>
<proteinExistence type="predicted"/>
<sequence>MKHAAVRVMALGLGCAPGIASGAYAQDASFGCKVLLCAAAAAPGWSGIPYCVPVMQTLFRQLTRVGGWPSCLEGNASGFGYEPYQACPAGLTPVRSASDGVLGLSAAPNGDLCADLSKPQQVCAGGDGGCSTTYPTTVRDPRSDPYYVDISSTNGTQRFYFSLQGD</sequence>
<reference evidence="1" key="1">
    <citation type="submission" date="2022-03" db="EMBL/GenBank/DDBJ databases">
        <title>Interactions between chemoautotrophic and heterotrophic bacteria.</title>
        <authorList>
            <person name="Santoro A."/>
        </authorList>
    </citation>
    <scope>NUCLEOTIDE SEQUENCE</scope>
    <source>
        <strain evidence="1">Nb-106</strain>
    </source>
</reference>
<dbReference type="EMBL" id="JALJZS010000006">
    <property type="protein sequence ID" value="MCP2001421.1"/>
    <property type="molecule type" value="Genomic_DNA"/>
</dbReference>
<gene>
    <name evidence="1" type="ORF">J2S34_003907</name>
</gene>
<evidence type="ECO:0000313" key="1">
    <source>
        <dbReference type="EMBL" id="MCP2001421.1"/>
    </source>
</evidence>
<protein>
    <submittedName>
        <fullName evidence="1">Uncharacterized protein</fullName>
    </submittedName>
</protein>
<evidence type="ECO:0000313" key="2">
    <source>
        <dbReference type="Proteomes" id="UP001205486"/>
    </source>
</evidence>
<comment type="caution">
    <text evidence="1">The sequence shown here is derived from an EMBL/GenBank/DDBJ whole genome shotgun (WGS) entry which is preliminary data.</text>
</comment>
<keyword evidence="2" id="KW-1185">Reference proteome</keyword>
<name>A0ACC6AP13_NITWI</name>
<dbReference type="Proteomes" id="UP001205486">
    <property type="component" value="Unassembled WGS sequence"/>
</dbReference>